<evidence type="ECO:0000259" key="2">
    <source>
        <dbReference type="Pfam" id="PF11845"/>
    </source>
</evidence>
<dbReference type="RefSeq" id="WP_126828023.1">
    <property type="nucleotide sequence ID" value="NZ_PIQG01000004.1"/>
</dbReference>
<feature type="signal peptide" evidence="1">
    <location>
        <begin position="1"/>
        <end position="21"/>
    </location>
</feature>
<dbReference type="OrthoDB" id="9797588at2"/>
<gene>
    <name evidence="3" type="ORF">CWI83_08360</name>
</gene>
<keyword evidence="1" id="KW-0732">Signal</keyword>
<dbReference type="Pfam" id="PF11845">
    <property type="entry name" value="Tll0287-like"/>
    <property type="match status" value="1"/>
</dbReference>
<reference evidence="3 4" key="1">
    <citation type="journal article" date="2011" name="Front. Microbiol.">
        <title>Genomic signatures of strain selection and enhancement in Bacillus atrophaeus var. globigii, a historical biowarfare simulant.</title>
        <authorList>
            <person name="Gibbons H.S."/>
            <person name="Broomall S.M."/>
            <person name="McNew L.A."/>
            <person name="Daligault H."/>
            <person name="Chapman C."/>
            <person name="Bruce D."/>
            <person name="Karavis M."/>
            <person name="Krepps M."/>
            <person name="McGregor P.A."/>
            <person name="Hong C."/>
            <person name="Park K.H."/>
            <person name="Akmal A."/>
            <person name="Feldman A."/>
            <person name="Lin J.S."/>
            <person name="Chang W.E."/>
            <person name="Higgs B.W."/>
            <person name="Demirev P."/>
            <person name="Lindquist J."/>
            <person name="Liem A."/>
            <person name="Fochler E."/>
            <person name="Read T.D."/>
            <person name="Tapia R."/>
            <person name="Johnson S."/>
            <person name="Bishop-Lilly K.A."/>
            <person name="Detter C."/>
            <person name="Han C."/>
            <person name="Sozhamannan S."/>
            <person name="Rosenzweig C.N."/>
            <person name="Skowronski E.W."/>
        </authorList>
    </citation>
    <scope>NUCLEOTIDE SEQUENCE [LARGE SCALE GENOMIC DNA]</scope>
    <source>
        <strain evidence="3 4">PIT1</strain>
    </source>
</reference>
<dbReference type="AlphaFoldDB" id="A0A432ZEH6"/>
<name>A0A432ZEH6_9GAMM</name>
<evidence type="ECO:0000256" key="1">
    <source>
        <dbReference type="SAM" id="SignalP"/>
    </source>
</evidence>
<evidence type="ECO:0000313" key="3">
    <source>
        <dbReference type="EMBL" id="RUO76366.1"/>
    </source>
</evidence>
<evidence type="ECO:0000313" key="4">
    <source>
        <dbReference type="Proteomes" id="UP000288279"/>
    </source>
</evidence>
<dbReference type="EMBL" id="PIQG01000004">
    <property type="protein sequence ID" value="RUO76366.1"/>
    <property type="molecule type" value="Genomic_DNA"/>
</dbReference>
<accession>A0A432ZEH6</accession>
<comment type="caution">
    <text evidence="3">The sequence shown here is derived from an EMBL/GenBank/DDBJ whole genome shotgun (WGS) entry which is preliminary data.</text>
</comment>
<dbReference type="InterPro" id="IPR021796">
    <property type="entry name" value="Tll0287-like_dom"/>
</dbReference>
<proteinExistence type="predicted"/>
<organism evidence="3 4">
    <name type="scientific">Pseudidiomarina taiwanensis</name>
    <dbReference type="NCBI Taxonomy" id="337250"/>
    <lineage>
        <taxon>Bacteria</taxon>
        <taxon>Pseudomonadati</taxon>
        <taxon>Pseudomonadota</taxon>
        <taxon>Gammaproteobacteria</taxon>
        <taxon>Alteromonadales</taxon>
        <taxon>Idiomarinaceae</taxon>
        <taxon>Pseudidiomarina</taxon>
    </lineage>
</organism>
<keyword evidence="4" id="KW-1185">Reference proteome</keyword>
<feature type="domain" description="Tll0287-like" evidence="2">
    <location>
        <begin position="19"/>
        <end position="183"/>
    </location>
</feature>
<dbReference type="Proteomes" id="UP000288279">
    <property type="component" value="Unassembled WGS sequence"/>
</dbReference>
<feature type="chain" id="PRO_5018986219" evidence="1">
    <location>
        <begin position="22"/>
        <end position="187"/>
    </location>
</feature>
<sequence length="187" mass="20694">MRIFISFFILTTLIFSASSTAASVTTETEQARSIAMQLQQRLGQELKAGIQAGGPRAGIQVCKERAPEIAAELSQQHGIEVGRTALRVRNPNNAPESIHRDVLEDFIDRLADDPNQVPETWVTTDSGERHYLRAIVMQQQCVLCHGKMIGKPVQQALDEFYPDDQATGFAIGDLRGAFLLKFPLTND</sequence>
<protein>
    <submittedName>
        <fullName evidence="3">Glutamate synthase</fullName>
    </submittedName>
</protein>